<keyword evidence="2" id="KW-1185">Reference proteome</keyword>
<evidence type="ECO:0000313" key="2">
    <source>
        <dbReference type="Proteomes" id="UP000233551"/>
    </source>
</evidence>
<dbReference type="Proteomes" id="UP000233551">
    <property type="component" value="Unassembled WGS sequence"/>
</dbReference>
<sequence>MKRWLCTVDRSSDRGHLFMREGEGCEEPFEHDGTTLQSRGRKWHVERSPARELDDFWLESGRVVIGIPGGFPATLAGFGLGKGLDGTWVWAEG</sequence>
<evidence type="ECO:0000313" key="1">
    <source>
        <dbReference type="EMBL" id="PKI03241.1"/>
    </source>
</evidence>
<name>A0A2I0H818_PUNGR</name>
<dbReference type="AlphaFoldDB" id="A0A2I0H818"/>
<protein>
    <submittedName>
        <fullName evidence="1">Uncharacterized protein</fullName>
    </submittedName>
</protein>
<reference evidence="1 2" key="1">
    <citation type="submission" date="2017-11" db="EMBL/GenBank/DDBJ databases">
        <title>De-novo sequencing of pomegranate (Punica granatum L.) genome.</title>
        <authorList>
            <person name="Akparov Z."/>
            <person name="Amiraslanov A."/>
            <person name="Hajiyeva S."/>
            <person name="Abbasov M."/>
            <person name="Kaur K."/>
            <person name="Hamwieh A."/>
            <person name="Solovyev V."/>
            <person name="Salamov A."/>
            <person name="Braich B."/>
            <person name="Kosarev P."/>
            <person name="Mahmoud A."/>
            <person name="Hajiyev E."/>
            <person name="Babayeva S."/>
            <person name="Izzatullayeva V."/>
            <person name="Mammadov A."/>
            <person name="Mammadov A."/>
            <person name="Sharifova S."/>
            <person name="Ojaghi J."/>
            <person name="Eynullazada K."/>
            <person name="Bayramov B."/>
            <person name="Abdulazimova A."/>
            <person name="Shahmuradov I."/>
        </authorList>
    </citation>
    <scope>NUCLEOTIDE SEQUENCE [LARGE SCALE GENOMIC DNA]</scope>
    <source>
        <strain evidence="2">cv. AG2017</strain>
        <tissue evidence="1">Leaf</tissue>
    </source>
</reference>
<proteinExistence type="predicted"/>
<accession>A0A2I0H818</accession>
<organism evidence="1 2">
    <name type="scientific">Punica granatum</name>
    <name type="common">Pomegranate</name>
    <dbReference type="NCBI Taxonomy" id="22663"/>
    <lineage>
        <taxon>Eukaryota</taxon>
        <taxon>Viridiplantae</taxon>
        <taxon>Streptophyta</taxon>
        <taxon>Embryophyta</taxon>
        <taxon>Tracheophyta</taxon>
        <taxon>Spermatophyta</taxon>
        <taxon>Magnoliopsida</taxon>
        <taxon>eudicotyledons</taxon>
        <taxon>Gunneridae</taxon>
        <taxon>Pentapetalae</taxon>
        <taxon>rosids</taxon>
        <taxon>malvids</taxon>
        <taxon>Myrtales</taxon>
        <taxon>Lythraceae</taxon>
        <taxon>Punica</taxon>
    </lineage>
</organism>
<dbReference type="EMBL" id="PGOL01041543">
    <property type="protein sequence ID" value="PKI03241.1"/>
    <property type="molecule type" value="Genomic_DNA"/>
</dbReference>
<comment type="caution">
    <text evidence="1">The sequence shown here is derived from an EMBL/GenBank/DDBJ whole genome shotgun (WGS) entry which is preliminary data.</text>
</comment>
<gene>
    <name evidence="1" type="ORF">CRG98_049632</name>
</gene>